<reference evidence="3 4" key="1">
    <citation type="submission" date="2016-03" db="EMBL/GenBank/DDBJ databases">
        <title>Genome sequence of Rhodococcus kyotonensis KB10.</title>
        <authorList>
            <person name="Jeong H."/>
            <person name="Hong C.E."/>
            <person name="Jo S.H."/>
            <person name="Park J.M."/>
        </authorList>
    </citation>
    <scope>NUCLEOTIDE SEQUENCE [LARGE SCALE GENOMIC DNA]</scope>
    <source>
        <strain evidence="3 4">KB10</strain>
    </source>
</reference>
<dbReference type="NCBIfam" id="NF033542">
    <property type="entry name" value="transpos_IS110"/>
    <property type="match status" value="1"/>
</dbReference>
<dbReference type="RefSeq" id="WP_068423830.1">
    <property type="nucleotide sequence ID" value="NZ_LVHI01000010.1"/>
</dbReference>
<evidence type="ECO:0000259" key="2">
    <source>
        <dbReference type="Pfam" id="PF02371"/>
    </source>
</evidence>
<protein>
    <submittedName>
        <fullName evidence="3">Transposase</fullName>
    </submittedName>
</protein>
<dbReference type="EMBL" id="LVHI01000010">
    <property type="protein sequence ID" value="OAK55480.1"/>
    <property type="molecule type" value="Genomic_DNA"/>
</dbReference>
<keyword evidence="4" id="KW-1185">Reference proteome</keyword>
<dbReference type="GO" id="GO:0006313">
    <property type="term" value="P:DNA transposition"/>
    <property type="evidence" value="ECO:0007669"/>
    <property type="project" value="InterPro"/>
</dbReference>
<dbReference type="InterPro" id="IPR002525">
    <property type="entry name" value="Transp_IS110-like_N"/>
</dbReference>
<dbReference type="Pfam" id="PF01548">
    <property type="entry name" value="DEDD_Tnp_IS110"/>
    <property type="match status" value="1"/>
</dbReference>
<dbReference type="PANTHER" id="PTHR33055">
    <property type="entry name" value="TRANSPOSASE FOR INSERTION SEQUENCE ELEMENT IS1111A"/>
    <property type="match status" value="1"/>
</dbReference>
<dbReference type="GO" id="GO:0003677">
    <property type="term" value="F:DNA binding"/>
    <property type="evidence" value="ECO:0007669"/>
    <property type="project" value="InterPro"/>
</dbReference>
<evidence type="ECO:0000259" key="1">
    <source>
        <dbReference type="Pfam" id="PF01548"/>
    </source>
</evidence>
<dbReference type="Proteomes" id="UP000077519">
    <property type="component" value="Unassembled WGS sequence"/>
</dbReference>
<feature type="domain" description="Transposase IS116/IS110/IS902 C-terminal" evidence="2">
    <location>
        <begin position="270"/>
        <end position="354"/>
    </location>
</feature>
<name>A0A177YJM6_9NOCA</name>
<dbReference type="InterPro" id="IPR047650">
    <property type="entry name" value="Transpos_IS110"/>
</dbReference>
<evidence type="ECO:0000313" key="3">
    <source>
        <dbReference type="EMBL" id="OAK55480.1"/>
    </source>
</evidence>
<dbReference type="AlphaFoldDB" id="A0A177YJM6"/>
<feature type="domain" description="Transposase IS110-like N-terminal" evidence="1">
    <location>
        <begin position="5"/>
        <end position="161"/>
    </location>
</feature>
<organism evidence="3 4">
    <name type="scientific">Rhodococcoides kyotonense</name>
    <dbReference type="NCBI Taxonomy" id="398843"/>
    <lineage>
        <taxon>Bacteria</taxon>
        <taxon>Bacillati</taxon>
        <taxon>Actinomycetota</taxon>
        <taxon>Actinomycetes</taxon>
        <taxon>Mycobacteriales</taxon>
        <taxon>Nocardiaceae</taxon>
        <taxon>Rhodococcoides</taxon>
    </lineage>
</organism>
<proteinExistence type="predicted"/>
<dbReference type="GO" id="GO:0004803">
    <property type="term" value="F:transposase activity"/>
    <property type="evidence" value="ECO:0007669"/>
    <property type="project" value="InterPro"/>
</dbReference>
<dbReference type="InterPro" id="IPR003346">
    <property type="entry name" value="Transposase_20"/>
</dbReference>
<comment type="caution">
    <text evidence="3">The sequence shown here is derived from an EMBL/GenBank/DDBJ whole genome shotgun (WGS) entry which is preliminary data.</text>
</comment>
<dbReference type="PANTHER" id="PTHR33055:SF3">
    <property type="entry name" value="PUTATIVE TRANSPOSASE FOR IS117-RELATED"/>
    <property type="match status" value="1"/>
</dbReference>
<gene>
    <name evidence="3" type="ORF">A3K89_20425</name>
</gene>
<evidence type="ECO:0000313" key="4">
    <source>
        <dbReference type="Proteomes" id="UP000077519"/>
    </source>
</evidence>
<dbReference type="Pfam" id="PF02371">
    <property type="entry name" value="Transposase_20"/>
    <property type="match status" value="1"/>
</dbReference>
<accession>A0A177YJM6</accession>
<sequence>MALTVGIDWAEIHHDVAIMNTEGTMLARARIDTGATGFIELLDLIASHGGTVEDTPVAIETDKNLLVVALADAGFTVYPINPRAVARYRERHGQAGGKSDPGDAAILANILRTDREAHRTLPATTEHARAVKALARQHQEALWALHQTLSRLRSVFLEFYPAALHAFPNQKHKAALTVLAAVPTPSAGRALTKRKLIALLHRAGRRNDEKLVEQILTDLHAPALTQPPEVEDALGHAVTGLLGIVAAMHTAVESLEKQLADVFDTHPLAPILKSVPGLGTVLSGRILAEIGDDPKRFESAAGLRAFAGTAPITRASGRSHYVKARKVRNKRLGDACHWWAFSMLTKSTGARAHYDKRRTLGEHHNAALRNLANKLLGRLWWCLKHNEPWDDDRAWPTGPLPDAGVKIAAA</sequence>